<gene>
    <name evidence="1" type="ORF">FC43_GL000407</name>
</gene>
<reference evidence="1 2" key="1">
    <citation type="journal article" date="2015" name="Genome Announc.">
        <title>Expanding the biotechnology potential of lactobacilli through comparative genomics of 213 strains and associated genera.</title>
        <authorList>
            <person name="Sun Z."/>
            <person name="Harris H.M."/>
            <person name="McCann A."/>
            <person name="Guo C."/>
            <person name="Argimon S."/>
            <person name="Zhang W."/>
            <person name="Yang X."/>
            <person name="Jeffery I.B."/>
            <person name="Cooney J.C."/>
            <person name="Kagawa T.F."/>
            <person name="Liu W."/>
            <person name="Song Y."/>
            <person name="Salvetti E."/>
            <person name="Wrobel A."/>
            <person name="Rasinkangas P."/>
            <person name="Parkhill J."/>
            <person name="Rea M.C."/>
            <person name="O'Sullivan O."/>
            <person name="Ritari J."/>
            <person name="Douillard F.P."/>
            <person name="Paul Ross R."/>
            <person name="Yang R."/>
            <person name="Briner A.E."/>
            <person name="Felis G.E."/>
            <person name="de Vos W.M."/>
            <person name="Barrangou R."/>
            <person name="Klaenhammer T.R."/>
            <person name="Caufield P.W."/>
            <person name="Cui Y."/>
            <person name="Zhang H."/>
            <person name="O'Toole P.W."/>
        </authorList>
    </citation>
    <scope>NUCLEOTIDE SEQUENCE [LARGE SCALE GENOMIC DNA]</scope>
    <source>
        <strain evidence="1 2">DSM 15946</strain>
    </source>
</reference>
<protein>
    <submittedName>
        <fullName evidence="1">Uncharacterized protein</fullName>
    </submittedName>
</protein>
<dbReference type="PATRIC" id="fig|1423760.3.peg.426"/>
<comment type="caution">
    <text evidence="1">The sequence shown here is derived from an EMBL/GenBank/DDBJ whole genome shotgun (WGS) entry which is preliminary data.</text>
</comment>
<proteinExistence type="predicted"/>
<evidence type="ECO:0000313" key="2">
    <source>
        <dbReference type="Proteomes" id="UP000050816"/>
    </source>
</evidence>
<evidence type="ECO:0000313" key="1">
    <source>
        <dbReference type="EMBL" id="KRL88463.1"/>
    </source>
</evidence>
<dbReference type="AlphaFoldDB" id="A0A0R1U5F7"/>
<sequence>MTLAAAAGNNLRLMIVWHHASRPLFAVGFILADFPFQRGLSSKPNKTFSRKEESLVSRLLLIFGG</sequence>
<dbReference type="Proteomes" id="UP000050816">
    <property type="component" value="Unassembled WGS sequence"/>
</dbReference>
<organism evidence="1 2">
    <name type="scientific">Limosilactobacillus ingluviei DSM 15946</name>
    <dbReference type="NCBI Taxonomy" id="1423760"/>
    <lineage>
        <taxon>Bacteria</taxon>
        <taxon>Bacillati</taxon>
        <taxon>Bacillota</taxon>
        <taxon>Bacilli</taxon>
        <taxon>Lactobacillales</taxon>
        <taxon>Lactobacillaceae</taxon>
        <taxon>Limosilactobacillus</taxon>
    </lineage>
</organism>
<dbReference type="EMBL" id="AZFK01000077">
    <property type="protein sequence ID" value="KRL88463.1"/>
    <property type="molecule type" value="Genomic_DNA"/>
</dbReference>
<accession>A0A0R1U5F7</accession>
<name>A0A0R1U5F7_9LACO</name>